<keyword evidence="3" id="KW-0347">Helicase</keyword>
<evidence type="ECO:0000256" key="2">
    <source>
        <dbReference type="ARBA" id="ARBA00022801"/>
    </source>
</evidence>
<evidence type="ECO:0000256" key="3">
    <source>
        <dbReference type="ARBA" id="ARBA00022806"/>
    </source>
</evidence>
<keyword evidence="5" id="KW-0805">Transcription regulation</keyword>
<gene>
    <name evidence="9" type="ORF">MNBD_PLANCTO03-22</name>
</gene>
<feature type="region of interest" description="Disordered" evidence="7">
    <location>
        <begin position="59"/>
        <end position="81"/>
    </location>
</feature>
<dbReference type="GO" id="GO:0003723">
    <property type="term" value="F:RNA binding"/>
    <property type="evidence" value="ECO:0007669"/>
    <property type="project" value="UniProtKB-KW"/>
</dbReference>
<keyword evidence="3" id="KW-0067">ATP-binding</keyword>
<name>A0A3B1E1F0_9ZZZZ</name>
<dbReference type="GO" id="GO:0006353">
    <property type="term" value="P:DNA-templated transcription termination"/>
    <property type="evidence" value="ECO:0007669"/>
    <property type="project" value="UniProtKB-KW"/>
</dbReference>
<keyword evidence="1" id="KW-0806">Transcription termination</keyword>
<dbReference type="GO" id="GO:0005524">
    <property type="term" value="F:ATP binding"/>
    <property type="evidence" value="ECO:0007669"/>
    <property type="project" value="InterPro"/>
</dbReference>
<dbReference type="GO" id="GO:0008186">
    <property type="term" value="F:ATP-dependent activity, acting on RNA"/>
    <property type="evidence" value="ECO:0007669"/>
    <property type="project" value="InterPro"/>
</dbReference>
<feature type="compositionally biased region" description="Basic residues" evidence="7">
    <location>
        <begin position="59"/>
        <end position="73"/>
    </location>
</feature>
<evidence type="ECO:0000256" key="1">
    <source>
        <dbReference type="ARBA" id="ARBA00022472"/>
    </source>
</evidence>
<evidence type="ECO:0000256" key="4">
    <source>
        <dbReference type="ARBA" id="ARBA00022884"/>
    </source>
</evidence>
<dbReference type="GO" id="GO:0016787">
    <property type="term" value="F:hydrolase activity"/>
    <property type="evidence" value="ECO:0007669"/>
    <property type="project" value="UniProtKB-KW"/>
</dbReference>
<evidence type="ECO:0000313" key="9">
    <source>
        <dbReference type="EMBL" id="VAX42814.1"/>
    </source>
</evidence>
<dbReference type="HAMAP" id="MF_01884">
    <property type="entry name" value="Rho"/>
    <property type="match status" value="1"/>
</dbReference>
<dbReference type="PANTHER" id="PTHR46425:SF1">
    <property type="entry name" value="TRANSCRIPTION TERMINATION FACTOR RHO"/>
    <property type="match status" value="1"/>
</dbReference>
<dbReference type="Gene3D" id="3.40.50.300">
    <property type="entry name" value="P-loop containing nucleotide triphosphate hydrolases"/>
    <property type="match status" value="1"/>
</dbReference>
<evidence type="ECO:0000256" key="6">
    <source>
        <dbReference type="ARBA" id="ARBA00023163"/>
    </source>
</evidence>
<organism evidence="9">
    <name type="scientific">hydrothermal vent metagenome</name>
    <dbReference type="NCBI Taxonomy" id="652676"/>
    <lineage>
        <taxon>unclassified sequences</taxon>
        <taxon>metagenomes</taxon>
        <taxon>ecological metagenomes</taxon>
    </lineage>
</organism>
<dbReference type="SMART" id="SM00382">
    <property type="entry name" value="AAA"/>
    <property type="match status" value="1"/>
</dbReference>
<dbReference type="InterPro" id="IPR004665">
    <property type="entry name" value="Term_rho"/>
</dbReference>
<dbReference type="EMBL" id="UOGK01000756">
    <property type="protein sequence ID" value="VAX42814.1"/>
    <property type="molecule type" value="Genomic_DNA"/>
</dbReference>
<keyword evidence="3" id="KW-0547">Nucleotide-binding</keyword>
<keyword evidence="6" id="KW-0804">Transcription</keyword>
<evidence type="ECO:0000256" key="5">
    <source>
        <dbReference type="ARBA" id="ARBA00023015"/>
    </source>
</evidence>
<keyword evidence="4" id="KW-0694">RNA-binding</keyword>
<accession>A0A3B1E1F0</accession>
<dbReference type="PROSITE" id="PS51856">
    <property type="entry name" value="RHO_RNA_BD"/>
    <property type="match status" value="1"/>
</dbReference>
<dbReference type="InterPro" id="IPR003593">
    <property type="entry name" value="AAA+_ATPase"/>
</dbReference>
<dbReference type="InterPro" id="IPR027417">
    <property type="entry name" value="P-loop_NTPase"/>
</dbReference>
<protein>
    <submittedName>
        <fullName evidence="9">Transcription termination factor Rho</fullName>
    </submittedName>
</protein>
<feature type="domain" description="Rho RNA-BD" evidence="8">
    <location>
        <begin position="1"/>
        <end position="92"/>
    </location>
</feature>
<dbReference type="PANTHER" id="PTHR46425">
    <property type="entry name" value="TRANSCRIPTION TERMINATION FACTOR RHO"/>
    <property type="match status" value="1"/>
</dbReference>
<keyword evidence="2" id="KW-0378">Hydrolase</keyword>
<sequence>METLTGILEWPKRAEGRVRQLQNASILESADDPFVPLAFGEQFNLRNGLEVTVTVAMKKPRRRRRAGKNKHNNSQRPSRPVVESFVSIEGMTPEEFCARPGFADLTSIDPQPMLTLEYKGCPDSCRLIDLFCPVGRGQRGLIVSPPKAGKTTLLKDIATGLLTNHPELFVFMLLVDERPEEVTDFKRSFLGPMRRDPDTGKQVRDQMPWGDRVQVIASSNDHDTERHVEVSTTTVERAKRMVEAGKHVVIMLDSLTRVGRAFNRSRHHASSGRTLSGGIDSKALEVPKLLFGAARNTEEAGSLTILATCLVDTGSQGDQVIFEEFKGTGNMELILDRKIAEKRLFPAINLAASGTRKDELLLDPQTLATITALRRRLMNMKPPQQVEQLLAAMKRFESNGQLVGSASGNG</sequence>
<dbReference type="AlphaFoldDB" id="A0A3B1E1F0"/>
<proteinExistence type="inferred from homology"/>
<dbReference type="SUPFAM" id="SSF52540">
    <property type="entry name" value="P-loop containing nucleoside triphosphate hydrolases"/>
    <property type="match status" value="1"/>
</dbReference>
<dbReference type="Pfam" id="PF00006">
    <property type="entry name" value="ATP-synt_ab"/>
    <property type="match status" value="1"/>
</dbReference>
<dbReference type="InterPro" id="IPR000194">
    <property type="entry name" value="ATPase_F1/V1/A1_a/bsu_nucl-bd"/>
</dbReference>
<reference evidence="9" key="1">
    <citation type="submission" date="2018-06" db="EMBL/GenBank/DDBJ databases">
        <authorList>
            <person name="Zhirakovskaya E."/>
        </authorList>
    </citation>
    <scope>NUCLEOTIDE SEQUENCE</scope>
</reference>
<evidence type="ECO:0000259" key="8">
    <source>
        <dbReference type="PROSITE" id="PS51856"/>
    </source>
</evidence>
<dbReference type="InterPro" id="IPR011113">
    <property type="entry name" value="Rho_RNA-bd"/>
</dbReference>
<evidence type="ECO:0000256" key="7">
    <source>
        <dbReference type="SAM" id="MobiDB-lite"/>
    </source>
</evidence>
<dbReference type="GO" id="GO:0004386">
    <property type="term" value="F:helicase activity"/>
    <property type="evidence" value="ECO:0007669"/>
    <property type="project" value="UniProtKB-KW"/>
</dbReference>